<dbReference type="Proteomes" id="UP001153678">
    <property type="component" value="Unassembled WGS sequence"/>
</dbReference>
<evidence type="ECO:0000313" key="1">
    <source>
        <dbReference type="EMBL" id="CAI2191318.1"/>
    </source>
</evidence>
<dbReference type="AlphaFoldDB" id="A0A9W4T5P5"/>
<dbReference type="OrthoDB" id="2437814at2759"/>
<evidence type="ECO:0000313" key="2">
    <source>
        <dbReference type="Proteomes" id="UP001153678"/>
    </source>
</evidence>
<gene>
    <name evidence="1" type="ORF">FWILDA_LOCUS15013</name>
</gene>
<dbReference type="EMBL" id="CAMKVN010007303">
    <property type="protein sequence ID" value="CAI2191318.1"/>
    <property type="molecule type" value="Genomic_DNA"/>
</dbReference>
<protein>
    <submittedName>
        <fullName evidence="1">7889_t:CDS:1</fullName>
    </submittedName>
</protein>
<organism evidence="1 2">
    <name type="scientific">Funneliformis geosporum</name>
    <dbReference type="NCBI Taxonomy" id="1117311"/>
    <lineage>
        <taxon>Eukaryota</taxon>
        <taxon>Fungi</taxon>
        <taxon>Fungi incertae sedis</taxon>
        <taxon>Mucoromycota</taxon>
        <taxon>Glomeromycotina</taxon>
        <taxon>Glomeromycetes</taxon>
        <taxon>Glomerales</taxon>
        <taxon>Glomeraceae</taxon>
        <taxon>Funneliformis</taxon>
    </lineage>
</organism>
<keyword evidence="2" id="KW-1185">Reference proteome</keyword>
<accession>A0A9W4T5P5</accession>
<name>A0A9W4T5P5_9GLOM</name>
<sequence length="146" mass="17206">MKLDINTLETQLIIEDWFNINEDNENETTKNLTSCVLIEKVEGKIQKCKNTESFRTLWQLVGTWQIDSEKILEVDCDLICEPAFEDIKNLRYICSEYYELEGGHFHIKPGKGRTSATCFHDQDVKKNLEIIAHWLLYVKNNKDEEY</sequence>
<proteinExistence type="predicted"/>
<comment type="caution">
    <text evidence="1">The sequence shown here is derived from an EMBL/GenBank/DDBJ whole genome shotgun (WGS) entry which is preliminary data.</text>
</comment>
<reference evidence="1" key="1">
    <citation type="submission" date="2022-08" db="EMBL/GenBank/DDBJ databases">
        <authorList>
            <person name="Kallberg Y."/>
            <person name="Tangrot J."/>
            <person name="Rosling A."/>
        </authorList>
    </citation>
    <scope>NUCLEOTIDE SEQUENCE</scope>
    <source>
        <strain evidence="1">Wild A</strain>
    </source>
</reference>